<dbReference type="AlphaFoldDB" id="A0A939LP58"/>
<gene>
    <name evidence="8" type="ORF">J4G33_07515</name>
</gene>
<feature type="region of interest" description="Disordered" evidence="7">
    <location>
        <begin position="1"/>
        <end position="36"/>
    </location>
</feature>
<dbReference type="PANTHER" id="PTHR43701:SF2">
    <property type="entry name" value="MEMBRANE TRANSPORTER PROTEIN YJNA-RELATED"/>
    <property type="match status" value="1"/>
</dbReference>
<evidence type="ECO:0000256" key="7">
    <source>
        <dbReference type="SAM" id="MobiDB-lite"/>
    </source>
</evidence>
<dbReference type="InterPro" id="IPR002781">
    <property type="entry name" value="TM_pro_TauE-like"/>
</dbReference>
<evidence type="ECO:0000256" key="1">
    <source>
        <dbReference type="ARBA" id="ARBA00004141"/>
    </source>
</evidence>
<evidence type="ECO:0000256" key="6">
    <source>
        <dbReference type="RuleBase" id="RU363041"/>
    </source>
</evidence>
<feature type="transmembrane region" description="Helical" evidence="6">
    <location>
        <begin position="163"/>
        <end position="183"/>
    </location>
</feature>
<comment type="caution">
    <text evidence="8">The sequence shown here is derived from an EMBL/GenBank/DDBJ whole genome shotgun (WGS) entry which is preliminary data.</text>
</comment>
<evidence type="ECO:0000313" key="9">
    <source>
        <dbReference type="Proteomes" id="UP000664209"/>
    </source>
</evidence>
<sequence>MSVSVRPEPASPALRRASAPGTGHDGRVRPPWGRACPGQPVDIGAGSVPHVPDTPDQAAPAARPPLPVLRLALVGVVGGLLSGLFGVGGGILMVPLLIGLAHMDQRRAAATSLVAILPTAVVGSITYGLNGEVDLVAGLLVALGGVVGAKVGTLLLRRLPLGWLRWMFVALLVVVAVQLVLVVPSRGAEIAITPWVGVAMVLVGVLVGITAGLFGIGGGVITVPALIVLFGAGDLVAKGTSLLVIIPTAVVGTWSNLRGGLVDLRAGAVVGLTATLTSFGGVALAFIIPAQVSSVLFAILVLGSAVQLAIRAYRLR</sequence>
<evidence type="ECO:0000256" key="3">
    <source>
        <dbReference type="ARBA" id="ARBA00022692"/>
    </source>
</evidence>
<protein>
    <recommendedName>
        <fullName evidence="6">Probable membrane transporter protein</fullName>
    </recommendedName>
</protein>
<dbReference type="Proteomes" id="UP000664209">
    <property type="component" value="Unassembled WGS sequence"/>
</dbReference>
<dbReference type="InterPro" id="IPR051598">
    <property type="entry name" value="TSUP/Inactive_protease-like"/>
</dbReference>
<feature type="transmembrane region" description="Helical" evidence="6">
    <location>
        <begin position="295"/>
        <end position="313"/>
    </location>
</feature>
<dbReference type="Pfam" id="PF01925">
    <property type="entry name" value="TauE"/>
    <property type="match status" value="2"/>
</dbReference>
<feature type="transmembrane region" description="Helical" evidence="6">
    <location>
        <begin position="71"/>
        <end position="98"/>
    </location>
</feature>
<comment type="similarity">
    <text evidence="2 6">Belongs to the 4-toluene sulfonate uptake permease (TSUP) (TC 2.A.102) family.</text>
</comment>
<keyword evidence="3 6" id="KW-0812">Transmembrane</keyword>
<dbReference type="EMBL" id="JAGEMK010000003">
    <property type="protein sequence ID" value="MBO1751651.1"/>
    <property type="molecule type" value="Genomic_DNA"/>
</dbReference>
<keyword evidence="4 6" id="KW-1133">Transmembrane helix</keyword>
<proteinExistence type="inferred from homology"/>
<evidence type="ECO:0000256" key="2">
    <source>
        <dbReference type="ARBA" id="ARBA00009142"/>
    </source>
</evidence>
<evidence type="ECO:0000313" key="8">
    <source>
        <dbReference type="EMBL" id="MBO1751651.1"/>
    </source>
</evidence>
<evidence type="ECO:0000256" key="4">
    <source>
        <dbReference type="ARBA" id="ARBA00022989"/>
    </source>
</evidence>
<name>A0A939LP58_9CELL</name>
<reference evidence="8" key="1">
    <citation type="submission" date="2021-03" db="EMBL/GenBank/DDBJ databases">
        <title>Actinotalea soli sp. nov., isolated from soil.</title>
        <authorList>
            <person name="Ping W."/>
            <person name="Zhang J."/>
        </authorList>
    </citation>
    <scope>NUCLEOTIDE SEQUENCE</scope>
    <source>
        <strain evidence="8">BY-33</strain>
    </source>
</reference>
<keyword evidence="6" id="KW-1003">Cell membrane</keyword>
<evidence type="ECO:0000256" key="5">
    <source>
        <dbReference type="ARBA" id="ARBA00023136"/>
    </source>
</evidence>
<dbReference type="PANTHER" id="PTHR43701">
    <property type="entry name" value="MEMBRANE TRANSPORTER PROTEIN MJ0441-RELATED"/>
    <property type="match status" value="1"/>
</dbReference>
<comment type="subcellular location">
    <subcellularLocation>
        <location evidence="6">Cell membrane</location>
        <topology evidence="6">Multi-pass membrane protein</topology>
    </subcellularLocation>
    <subcellularLocation>
        <location evidence="1">Membrane</location>
        <topology evidence="1">Multi-pass membrane protein</topology>
    </subcellularLocation>
</comment>
<feature type="transmembrane region" description="Helical" evidence="6">
    <location>
        <begin position="235"/>
        <end position="254"/>
    </location>
</feature>
<keyword evidence="5 6" id="KW-0472">Membrane</keyword>
<keyword evidence="9" id="KW-1185">Reference proteome</keyword>
<feature type="transmembrane region" description="Helical" evidence="6">
    <location>
        <begin position="110"/>
        <end position="129"/>
    </location>
</feature>
<feature type="transmembrane region" description="Helical" evidence="6">
    <location>
        <begin position="195"/>
        <end position="228"/>
    </location>
</feature>
<dbReference type="GO" id="GO:0005886">
    <property type="term" value="C:plasma membrane"/>
    <property type="evidence" value="ECO:0007669"/>
    <property type="project" value="UniProtKB-SubCell"/>
</dbReference>
<feature type="transmembrane region" description="Helical" evidence="6">
    <location>
        <begin position="266"/>
        <end position="288"/>
    </location>
</feature>
<feature type="compositionally biased region" description="Low complexity" evidence="7">
    <location>
        <begin position="1"/>
        <end position="20"/>
    </location>
</feature>
<accession>A0A939LP58</accession>
<organism evidence="8 9">
    <name type="scientific">Actinotalea soli</name>
    <dbReference type="NCBI Taxonomy" id="2819234"/>
    <lineage>
        <taxon>Bacteria</taxon>
        <taxon>Bacillati</taxon>
        <taxon>Actinomycetota</taxon>
        <taxon>Actinomycetes</taxon>
        <taxon>Micrococcales</taxon>
        <taxon>Cellulomonadaceae</taxon>
        <taxon>Actinotalea</taxon>
    </lineage>
</organism>
<feature type="transmembrane region" description="Helical" evidence="6">
    <location>
        <begin position="135"/>
        <end position="156"/>
    </location>
</feature>